<dbReference type="AlphaFoldDB" id="A0A9P6JRT7"/>
<reference evidence="1" key="1">
    <citation type="submission" date="2020-11" db="EMBL/GenBank/DDBJ databases">
        <authorList>
            <consortium name="DOE Joint Genome Institute"/>
            <person name="Ahrendt S."/>
            <person name="Riley R."/>
            <person name="Andreopoulos W."/>
            <person name="Labutti K."/>
            <person name="Pangilinan J."/>
            <person name="Ruiz-Duenas F.J."/>
            <person name="Barrasa J.M."/>
            <person name="Sanchez-Garcia M."/>
            <person name="Camarero S."/>
            <person name="Miyauchi S."/>
            <person name="Serrano A."/>
            <person name="Linde D."/>
            <person name="Babiker R."/>
            <person name="Drula E."/>
            <person name="Ayuso-Fernandez I."/>
            <person name="Pacheco R."/>
            <person name="Padilla G."/>
            <person name="Ferreira P."/>
            <person name="Barriuso J."/>
            <person name="Kellner H."/>
            <person name="Castanera R."/>
            <person name="Alfaro M."/>
            <person name="Ramirez L."/>
            <person name="Pisabarro A.G."/>
            <person name="Kuo A."/>
            <person name="Tritt A."/>
            <person name="Lipzen A."/>
            <person name="He G."/>
            <person name="Yan M."/>
            <person name="Ng V."/>
            <person name="Cullen D."/>
            <person name="Martin F."/>
            <person name="Rosso M.-N."/>
            <person name="Henrissat B."/>
            <person name="Hibbett D."/>
            <person name="Martinez A.T."/>
            <person name="Grigoriev I.V."/>
        </authorList>
    </citation>
    <scope>NUCLEOTIDE SEQUENCE</scope>
    <source>
        <strain evidence="1">CBS 506.95</strain>
    </source>
</reference>
<evidence type="ECO:0008006" key="3">
    <source>
        <dbReference type="Google" id="ProtNLM"/>
    </source>
</evidence>
<accession>A0A9P6JRT7</accession>
<dbReference type="EMBL" id="MU157839">
    <property type="protein sequence ID" value="KAF9530581.1"/>
    <property type="molecule type" value="Genomic_DNA"/>
</dbReference>
<sequence>MEVPKEAEIIGATRLRHGGVLYRILSEEGMVWLRGTGREGFEKNMGGDMMIKDRSVATIVEYVPVGFDTEDDKAKRWIEMTSGLDEKCIVRTSWIKPIAKRNKGQRVATLYLDFSSEAMAYRVIEGGIAIEGKMVNPRIKKREPRSCYKCHRTGSKHFAAQCTDEHDTCGYCGGGHRSNECSRDANGQKYCRNCQSTTHGPGDHFCPRYI</sequence>
<dbReference type="OrthoDB" id="4230923at2759"/>
<organism evidence="1 2">
    <name type="scientific">Crepidotus variabilis</name>
    <dbReference type="NCBI Taxonomy" id="179855"/>
    <lineage>
        <taxon>Eukaryota</taxon>
        <taxon>Fungi</taxon>
        <taxon>Dikarya</taxon>
        <taxon>Basidiomycota</taxon>
        <taxon>Agaricomycotina</taxon>
        <taxon>Agaricomycetes</taxon>
        <taxon>Agaricomycetidae</taxon>
        <taxon>Agaricales</taxon>
        <taxon>Agaricineae</taxon>
        <taxon>Crepidotaceae</taxon>
        <taxon>Crepidotus</taxon>
    </lineage>
</organism>
<gene>
    <name evidence="1" type="ORF">CPB83DRAFT_763071</name>
</gene>
<evidence type="ECO:0000313" key="1">
    <source>
        <dbReference type="EMBL" id="KAF9530581.1"/>
    </source>
</evidence>
<keyword evidence="2" id="KW-1185">Reference proteome</keyword>
<comment type="caution">
    <text evidence="1">The sequence shown here is derived from an EMBL/GenBank/DDBJ whole genome shotgun (WGS) entry which is preliminary data.</text>
</comment>
<dbReference type="Proteomes" id="UP000807306">
    <property type="component" value="Unassembled WGS sequence"/>
</dbReference>
<name>A0A9P6JRT7_9AGAR</name>
<evidence type="ECO:0000313" key="2">
    <source>
        <dbReference type="Proteomes" id="UP000807306"/>
    </source>
</evidence>
<protein>
    <recommendedName>
        <fullName evidence="3">CCHC-type domain-containing protein</fullName>
    </recommendedName>
</protein>
<proteinExistence type="predicted"/>
<feature type="non-terminal residue" evidence="1">
    <location>
        <position position="210"/>
    </location>
</feature>